<feature type="region of interest" description="Disordered" evidence="6">
    <location>
        <begin position="1"/>
        <end position="39"/>
    </location>
</feature>
<dbReference type="GO" id="GO:0006355">
    <property type="term" value="P:regulation of DNA-templated transcription"/>
    <property type="evidence" value="ECO:0007669"/>
    <property type="project" value="InterPro"/>
</dbReference>
<evidence type="ECO:0000259" key="7">
    <source>
        <dbReference type="PROSITE" id="PS50888"/>
    </source>
</evidence>
<feature type="domain" description="BHLH" evidence="7">
    <location>
        <begin position="41"/>
        <end position="177"/>
    </location>
</feature>
<evidence type="ECO:0000256" key="4">
    <source>
        <dbReference type="ARBA" id="ARBA00023163"/>
    </source>
</evidence>
<keyword evidence="10" id="KW-1185">Reference proteome</keyword>
<evidence type="ECO:0000259" key="8">
    <source>
        <dbReference type="PROSITE" id="PS51054"/>
    </source>
</evidence>
<evidence type="ECO:0000256" key="2">
    <source>
        <dbReference type="ARBA" id="ARBA00022491"/>
    </source>
</evidence>
<evidence type="ECO:0008006" key="11">
    <source>
        <dbReference type="Google" id="ProtNLM"/>
    </source>
</evidence>
<keyword evidence="2" id="KW-0678">Repressor</keyword>
<evidence type="ECO:0000256" key="1">
    <source>
        <dbReference type="ARBA" id="ARBA00004123"/>
    </source>
</evidence>
<dbReference type="InterPro" id="IPR050370">
    <property type="entry name" value="HES_HEY"/>
</dbReference>
<dbReference type="Pfam" id="PF07527">
    <property type="entry name" value="Hairy_orange"/>
    <property type="match status" value="1"/>
</dbReference>
<dbReference type="Bgee" id="ENSOCUG00000001296">
    <property type="expression patterns" value="Expressed in skin of back and 6 other cell types or tissues"/>
</dbReference>
<reference evidence="9" key="2">
    <citation type="submission" date="2025-08" db="UniProtKB">
        <authorList>
            <consortium name="Ensembl"/>
        </authorList>
    </citation>
    <scope>IDENTIFICATION</scope>
    <source>
        <strain evidence="9">Thorbecke</strain>
    </source>
</reference>
<dbReference type="SUPFAM" id="SSF47459">
    <property type="entry name" value="HLH, helix-loop-helix DNA-binding domain"/>
    <property type="match status" value="1"/>
</dbReference>
<comment type="subcellular location">
    <subcellularLocation>
        <location evidence="1">Nucleus</location>
    </subcellularLocation>
</comment>
<feature type="region of interest" description="Disordered" evidence="6">
    <location>
        <begin position="230"/>
        <end position="274"/>
    </location>
</feature>
<evidence type="ECO:0000313" key="9">
    <source>
        <dbReference type="Ensembl" id="ENSOCUP00000043138.1"/>
    </source>
</evidence>
<dbReference type="SMART" id="SM00353">
    <property type="entry name" value="HLH"/>
    <property type="match status" value="1"/>
</dbReference>
<evidence type="ECO:0000256" key="5">
    <source>
        <dbReference type="ARBA" id="ARBA00023242"/>
    </source>
</evidence>
<accession>A0A5F9DBC9</accession>
<protein>
    <recommendedName>
        <fullName evidence="11">Hes family bHLH transcription factor 2</fullName>
    </recommendedName>
</protein>
<reference evidence="9" key="3">
    <citation type="submission" date="2025-09" db="UniProtKB">
        <authorList>
            <consortium name="Ensembl"/>
        </authorList>
    </citation>
    <scope>IDENTIFICATION</scope>
    <source>
        <strain evidence="9">Thorbecke</strain>
    </source>
</reference>
<dbReference type="PROSITE" id="PS51054">
    <property type="entry name" value="ORANGE"/>
    <property type="match status" value="1"/>
</dbReference>
<gene>
    <name evidence="9" type="primary">HES2</name>
</gene>
<feature type="domain" description="Orange" evidence="8">
    <location>
        <begin position="193"/>
        <end position="226"/>
    </location>
</feature>
<dbReference type="InterPro" id="IPR036638">
    <property type="entry name" value="HLH_DNA-bd_sf"/>
</dbReference>
<dbReference type="Ensembl" id="ENSOCUT00000045958.1">
    <property type="protein sequence ID" value="ENSOCUP00000043138.1"/>
    <property type="gene ID" value="ENSOCUG00000001296.3"/>
</dbReference>
<dbReference type="Gene3D" id="4.10.280.10">
    <property type="entry name" value="Helix-loop-helix DNA-binding domain"/>
    <property type="match status" value="1"/>
</dbReference>
<feature type="compositionally biased region" description="Basic residues" evidence="6">
    <location>
        <begin position="98"/>
        <end position="111"/>
    </location>
</feature>
<organism evidence="9 10">
    <name type="scientific">Oryctolagus cuniculus</name>
    <name type="common">Rabbit</name>
    <dbReference type="NCBI Taxonomy" id="9986"/>
    <lineage>
        <taxon>Eukaryota</taxon>
        <taxon>Metazoa</taxon>
        <taxon>Chordata</taxon>
        <taxon>Craniata</taxon>
        <taxon>Vertebrata</taxon>
        <taxon>Euteleostomi</taxon>
        <taxon>Mammalia</taxon>
        <taxon>Eutheria</taxon>
        <taxon>Euarchontoglires</taxon>
        <taxon>Glires</taxon>
        <taxon>Lagomorpha</taxon>
        <taxon>Leporidae</taxon>
        <taxon>Oryctolagus</taxon>
    </lineage>
</organism>
<dbReference type="PROSITE" id="PS50888">
    <property type="entry name" value="BHLH"/>
    <property type="match status" value="1"/>
</dbReference>
<dbReference type="InParanoid" id="A0A5F9DBC9"/>
<dbReference type="GO" id="GO:0005634">
    <property type="term" value="C:nucleus"/>
    <property type="evidence" value="ECO:0007669"/>
    <property type="project" value="UniProtKB-SubCell"/>
</dbReference>
<proteinExistence type="predicted"/>
<keyword evidence="3" id="KW-0805">Transcription regulation</keyword>
<feature type="region of interest" description="Disordered" evidence="6">
    <location>
        <begin position="78"/>
        <end position="126"/>
    </location>
</feature>
<reference evidence="9 10" key="1">
    <citation type="journal article" date="2011" name="Nature">
        <title>A high-resolution map of human evolutionary constraint using 29 mammals.</title>
        <authorList>
            <person name="Lindblad-Toh K."/>
            <person name="Garber M."/>
            <person name="Zuk O."/>
            <person name="Lin M.F."/>
            <person name="Parker B.J."/>
            <person name="Washietl S."/>
            <person name="Kheradpour P."/>
            <person name="Ernst J."/>
            <person name="Jordan G."/>
            <person name="Mauceli E."/>
            <person name="Ward L.D."/>
            <person name="Lowe C.B."/>
            <person name="Holloway A.K."/>
            <person name="Clamp M."/>
            <person name="Gnerre S."/>
            <person name="Alfoldi J."/>
            <person name="Beal K."/>
            <person name="Chang J."/>
            <person name="Clawson H."/>
            <person name="Cuff J."/>
            <person name="Di Palma F."/>
            <person name="Fitzgerald S."/>
            <person name="Flicek P."/>
            <person name="Guttman M."/>
            <person name="Hubisz M.J."/>
            <person name="Jaffe D.B."/>
            <person name="Jungreis I."/>
            <person name="Kent W.J."/>
            <person name="Kostka D."/>
            <person name="Lara M."/>
            <person name="Martins A.L."/>
            <person name="Massingham T."/>
            <person name="Moltke I."/>
            <person name="Raney B.J."/>
            <person name="Rasmussen M.D."/>
            <person name="Robinson J."/>
            <person name="Stark A."/>
            <person name="Vilella A.J."/>
            <person name="Wen J."/>
            <person name="Xie X."/>
            <person name="Zody M.C."/>
            <person name="Baldwin J."/>
            <person name="Bloom T."/>
            <person name="Chin C.W."/>
            <person name="Heiman D."/>
            <person name="Nicol R."/>
            <person name="Nusbaum C."/>
            <person name="Young S."/>
            <person name="Wilkinson J."/>
            <person name="Worley K.C."/>
            <person name="Kovar C.L."/>
            <person name="Muzny D.M."/>
            <person name="Gibbs R.A."/>
            <person name="Cree A."/>
            <person name="Dihn H.H."/>
            <person name="Fowler G."/>
            <person name="Jhangiani S."/>
            <person name="Joshi V."/>
            <person name="Lee S."/>
            <person name="Lewis L.R."/>
            <person name="Nazareth L.V."/>
            <person name="Okwuonu G."/>
            <person name="Santibanez J."/>
            <person name="Warren W.C."/>
            <person name="Mardis E.R."/>
            <person name="Weinstock G.M."/>
            <person name="Wilson R.K."/>
            <person name="Delehaunty K."/>
            <person name="Dooling D."/>
            <person name="Fronik C."/>
            <person name="Fulton L."/>
            <person name="Fulton B."/>
            <person name="Graves T."/>
            <person name="Minx P."/>
            <person name="Sodergren E."/>
            <person name="Birney E."/>
            <person name="Margulies E.H."/>
            <person name="Herrero J."/>
            <person name="Green E.D."/>
            <person name="Haussler D."/>
            <person name="Siepel A."/>
            <person name="Goldman N."/>
            <person name="Pollard K.S."/>
            <person name="Pedersen J.S."/>
            <person name="Lander E.S."/>
            <person name="Kellis M."/>
        </authorList>
    </citation>
    <scope>NUCLEOTIDE SEQUENCE [LARGE SCALE GENOMIC DNA]</scope>
    <source>
        <strain evidence="9 10">Thorbecke inbred</strain>
    </source>
</reference>
<sequence length="274" mass="28425">MGLPRRAGDAAQLRKVGAGDRRRGGRGGGVTAAPNRGLCARPQSLKPLLEKRRRARINQSLSQLQGLLLPLLGREVSARARGPGSTPRGARVEGRAWGARRGRGRVGRTLRGRPTAGHGAGPAAPADSAALSVAAGRPPSALPFSVLLPRAGAQNSRSSKLEKADILELTVRFLRELPASACPAAAPAPSDSYREGYRACLARLARVLPACCVLEPAVSARLLEHLRRRAAGATPDDGRPGNHGGPPSPAPPPAPAPAPSAPAPPRGPGLWRPW</sequence>
<dbReference type="GO" id="GO:0003677">
    <property type="term" value="F:DNA binding"/>
    <property type="evidence" value="ECO:0007669"/>
    <property type="project" value="InterPro"/>
</dbReference>
<feature type="compositionally biased region" description="Low complexity" evidence="6">
    <location>
        <begin position="112"/>
        <end position="126"/>
    </location>
</feature>
<dbReference type="FunCoup" id="A0A5F9DBC9">
    <property type="interactions" value="526"/>
</dbReference>
<dbReference type="InterPro" id="IPR003650">
    <property type="entry name" value="Orange_dom"/>
</dbReference>
<evidence type="ECO:0000256" key="3">
    <source>
        <dbReference type="ARBA" id="ARBA00023015"/>
    </source>
</evidence>
<evidence type="ECO:0000256" key="6">
    <source>
        <dbReference type="SAM" id="MobiDB-lite"/>
    </source>
</evidence>
<evidence type="ECO:0000313" key="10">
    <source>
        <dbReference type="Proteomes" id="UP000001811"/>
    </source>
</evidence>
<dbReference type="InterPro" id="IPR011598">
    <property type="entry name" value="bHLH_dom"/>
</dbReference>
<feature type="compositionally biased region" description="Pro residues" evidence="6">
    <location>
        <begin position="246"/>
        <end position="267"/>
    </location>
</feature>
<dbReference type="GO" id="GO:0046983">
    <property type="term" value="F:protein dimerization activity"/>
    <property type="evidence" value="ECO:0007669"/>
    <property type="project" value="InterPro"/>
</dbReference>
<dbReference type="Proteomes" id="UP000001811">
    <property type="component" value="Chromosome 13"/>
</dbReference>
<dbReference type="STRING" id="9986.ENSOCUP00000043138"/>
<dbReference type="Pfam" id="PF00010">
    <property type="entry name" value="HLH"/>
    <property type="match status" value="1"/>
</dbReference>
<dbReference type="PANTHER" id="PTHR10985">
    <property type="entry name" value="BASIC HELIX-LOOP-HELIX TRANSCRIPTION FACTOR, HES-RELATED"/>
    <property type="match status" value="1"/>
</dbReference>
<dbReference type="EMBL" id="AAGW02064428">
    <property type="status" value="NOT_ANNOTATED_CDS"/>
    <property type="molecule type" value="Genomic_DNA"/>
</dbReference>
<name>A0A5F9DBC9_RABIT</name>
<dbReference type="SMART" id="SM00511">
    <property type="entry name" value="ORANGE"/>
    <property type="match status" value="1"/>
</dbReference>
<keyword evidence="4" id="KW-0804">Transcription</keyword>
<dbReference type="AlphaFoldDB" id="A0A5F9DBC9"/>
<keyword evidence="5" id="KW-0539">Nucleus</keyword>
<dbReference type="GeneTree" id="ENSGT00940000161602"/>